<proteinExistence type="predicted"/>
<dbReference type="Pfam" id="PF01734">
    <property type="entry name" value="Patatin"/>
    <property type="match status" value="1"/>
</dbReference>
<accession>A0A0A6VE93</accession>
<reference evidence="5" key="2">
    <citation type="submission" date="2020-02" db="EMBL/GenBank/DDBJ databases">
        <authorList>
            <person name="Feng H."/>
        </authorList>
    </citation>
    <scope>NUCLEOTIDE SEQUENCE [LARGE SCALE GENOMIC DNA]</scope>
    <source>
        <strain evidence="5">Gsoil 114</strain>
    </source>
</reference>
<keyword evidence="7" id="KW-1185">Reference proteome</keyword>
<evidence type="ECO:0000313" key="5">
    <source>
        <dbReference type="EMBL" id="NEY20057.1"/>
    </source>
</evidence>
<keyword evidence="2" id="KW-0442">Lipid degradation</keyword>
<feature type="short sequence motif" description="GXGXXG" evidence="2">
    <location>
        <begin position="9"/>
        <end position="14"/>
    </location>
</feature>
<dbReference type="PANTHER" id="PTHR46394:SF1">
    <property type="entry name" value="PNPLA DOMAIN-CONTAINING PROTEIN"/>
    <property type="match status" value="1"/>
</dbReference>
<feature type="domain" description="PNPLA" evidence="3">
    <location>
        <begin position="5"/>
        <end position="196"/>
    </location>
</feature>
<comment type="caution">
    <text evidence="4">The sequence shown here is derived from an EMBL/GenBank/DDBJ whole genome shotgun (WGS) entry which is preliminary data.</text>
</comment>
<evidence type="ECO:0000313" key="7">
    <source>
        <dbReference type="Proteomes" id="UP000476934"/>
    </source>
</evidence>
<protein>
    <submittedName>
        <fullName evidence="5">Patatin-like phospholipase family protein</fullName>
    </submittedName>
</protein>
<dbReference type="OrthoDB" id="9770965at2"/>
<dbReference type="CDD" id="cd07207">
    <property type="entry name" value="Pat_ExoU_VipD_like"/>
    <property type="match status" value="1"/>
</dbReference>
<evidence type="ECO:0000313" key="4">
    <source>
        <dbReference type="EMBL" id="KHD84854.1"/>
    </source>
</evidence>
<dbReference type="InterPro" id="IPR002641">
    <property type="entry name" value="PNPLA_dom"/>
</dbReference>
<reference evidence="5 7" key="3">
    <citation type="submission" date="2020-03" db="EMBL/GenBank/DDBJ databases">
        <title>Bacillus aquiflavi sp. nov., isolated from yellow water of strong flavor Chinese baijiu in Yibin region of China.</title>
        <authorList>
            <person name="Xie J."/>
        </authorList>
    </citation>
    <scope>NUCLEOTIDE SEQUENCE [LARGE SCALE GENOMIC DNA]</scope>
    <source>
        <strain evidence="5 7">Gsoil 114</strain>
    </source>
</reference>
<feature type="short sequence motif" description="GXSXG" evidence="2">
    <location>
        <begin position="36"/>
        <end position="40"/>
    </location>
</feature>
<dbReference type="SUPFAM" id="SSF52151">
    <property type="entry name" value="FabD/lysophospholipase-like"/>
    <property type="match status" value="1"/>
</dbReference>
<sequence>MEIDGVFSGGGIKGLALIGALDILEQRGFTFKRIAGTSVGSVIAGFVAAGYTSKEMEELLYETELAQFLDTRRSFLPMPFAKWLLLYWRLGLYKGVKFEEWLEKKLAEKGVYTFKDLPKDSLYFIASDISNNRLVVLPDDLEVYGIPKETFPVARAIRMSCSIPYFFEPVRLRSLAGTSVIVDGGVLSNFPMWLFVKPEEKKTRPVLGITLSKNKLEQPKIKIKNAIQLFDALFTTMKDAHDARYISRKHEKDIIFIPCEKILPIDFEISNDIKAKMIETGRNKTVEFLKKWNY</sequence>
<dbReference type="Proteomes" id="UP000030588">
    <property type="component" value="Unassembled WGS sequence"/>
</dbReference>
<name>A0A0A6VE93_9BACI</name>
<evidence type="ECO:0000256" key="1">
    <source>
        <dbReference type="ARBA" id="ARBA00023098"/>
    </source>
</evidence>
<dbReference type="EMBL" id="JAAIWK010000012">
    <property type="protein sequence ID" value="NEY20057.1"/>
    <property type="molecule type" value="Genomic_DNA"/>
</dbReference>
<gene>
    <name evidence="5" type="ORF">G4D61_08765</name>
    <name evidence="4" type="ORF">NG54_13035</name>
</gene>
<dbReference type="InterPro" id="IPR052580">
    <property type="entry name" value="Lipid_Hydrolase"/>
</dbReference>
<dbReference type="GO" id="GO:0016787">
    <property type="term" value="F:hydrolase activity"/>
    <property type="evidence" value="ECO:0007669"/>
    <property type="project" value="UniProtKB-UniRule"/>
</dbReference>
<dbReference type="Gene3D" id="3.40.1090.10">
    <property type="entry name" value="Cytosolic phospholipase A2 catalytic domain"/>
    <property type="match status" value="2"/>
</dbReference>
<dbReference type="STRING" id="363870.NG54_13035"/>
<dbReference type="RefSeq" id="WP_025726728.1">
    <property type="nucleotide sequence ID" value="NZ_JAAIWK010000012.1"/>
</dbReference>
<feature type="active site" description="Proton acceptor" evidence="2">
    <location>
        <position position="183"/>
    </location>
</feature>
<dbReference type="Proteomes" id="UP000476934">
    <property type="component" value="Unassembled WGS sequence"/>
</dbReference>
<dbReference type="InterPro" id="IPR016035">
    <property type="entry name" value="Acyl_Trfase/lysoPLipase"/>
</dbReference>
<organism evidence="4 6">
    <name type="scientific">Heyndrickxia ginsengihumi</name>
    <dbReference type="NCBI Taxonomy" id="363870"/>
    <lineage>
        <taxon>Bacteria</taxon>
        <taxon>Bacillati</taxon>
        <taxon>Bacillota</taxon>
        <taxon>Bacilli</taxon>
        <taxon>Bacillales</taxon>
        <taxon>Bacillaceae</taxon>
        <taxon>Heyndrickxia</taxon>
    </lineage>
</organism>
<evidence type="ECO:0000256" key="2">
    <source>
        <dbReference type="PROSITE-ProRule" id="PRU01161"/>
    </source>
</evidence>
<dbReference type="EMBL" id="JRUN01000040">
    <property type="protein sequence ID" value="KHD84854.1"/>
    <property type="molecule type" value="Genomic_DNA"/>
</dbReference>
<keyword evidence="2" id="KW-0378">Hydrolase</keyword>
<dbReference type="PROSITE" id="PS51635">
    <property type="entry name" value="PNPLA"/>
    <property type="match status" value="1"/>
</dbReference>
<feature type="short sequence motif" description="DGA/G" evidence="2">
    <location>
        <begin position="183"/>
        <end position="185"/>
    </location>
</feature>
<dbReference type="GO" id="GO:0016042">
    <property type="term" value="P:lipid catabolic process"/>
    <property type="evidence" value="ECO:0007669"/>
    <property type="project" value="UniProtKB-UniRule"/>
</dbReference>
<dbReference type="PANTHER" id="PTHR46394">
    <property type="entry name" value="ANNEXIN"/>
    <property type="match status" value="1"/>
</dbReference>
<evidence type="ECO:0000313" key="6">
    <source>
        <dbReference type="Proteomes" id="UP000030588"/>
    </source>
</evidence>
<feature type="active site" description="Nucleophile" evidence="2">
    <location>
        <position position="38"/>
    </location>
</feature>
<evidence type="ECO:0000259" key="3">
    <source>
        <dbReference type="PROSITE" id="PS51635"/>
    </source>
</evidence>
<keyword evidence="1 2" id="KW-0443">Lipid metabolism</keyword>
<dbReference type="AlphaFoldDB" id="A0A0A6VE93"/>
<reference evidence="4 6" key="1">
    <citation type="submission" date="2014-10" db="EMBL/GenBank/DDBJ databases">
        <title>Draft genome of phytase producing Bacillus ginsengihumi strain M2.11.</title>
        <authorList>
            <person name="Toymentseva A."/>
            <person name="Boulygina E.A."/>
            <person name="Kazakov S.V."/>
            <person name="Kayumov I."/>
            <person name="Suleimanova A.D."/>
            <person name="Mardanova A.M."/>
            <person name="Maria S.N."/>
            <person name="Sergey M.Y."/>
            <person name="Sharipova M.R."/>
        </authorList>
    </citation>
    <scope>NUCLEOTIDE SEQUENCE [LARGE SCALE GENOMIC DNA]</scope>
    <source>
        <strain evidence="4 6">M2.11</strain>
    </source>
</reference>